<feature type="region of interest" description="Disordered" evidence="1">
    <location>
        <begin position="173"/>
        <end position="198"/>
    </location>
</feature>
<feature type="compositionally biased region" description="Low complexity" evidence="1">
    <location>
        <begin position="180"/>
        <end position="190"/>
    </location>
</feature>
<accession>A0ABX8Y523</accession>
<keyword evidence="3" id="KW-1185">Reference proteome</keyword>
<dbReference type="EMBL" id="CP080647">
    <property type="protein sequence ID" value="QYX82848.1"/>
    <property type="molecule type" value="Genomic_DNA"/>
</dbReference>
<evidence type="ECO:0000313" key="3">
    <source>
        <dbReference type="Proteomes" id="UP000827138"/>
    </source>
</evidence>
<reference evidence="2 3" key="1">
    <citation type="submission" date="2021-08" db="EMBL/GenBank/DDBJ databases">
        <authorList>
            <person name="Ping M."/>
        </authorList>
    </citation>
    <scope>NUCLEOTIDE SEQUENCE [LARGE SCALE GENOMIC DNA]</scope>
    <source>
        <strain evidence="2 3">MG28</strain>
    </source>
</reference>
<proteinExistence type="predicted"/>
<protein>
    <submittedName>
        <fullName evidence="2">Uncharacterized protein</fullName>
    </submittedName>
</protein>
<evidence type="ECO:0000313" key="2">
    <source>
        <dbReference type="EMBL" id="QYX82848.1"/>
    </source>
</evidence>
<organism evidence="2 3">
    <name type="scientific">Streptomyces akebiae</name>
    <dbReference type="NCBI Taxonomy" id="2865673"/>
    <lineage>
        <taxon>Bacteria</taxon>
        <taxon>Bacillati</taxon>
        <taxon>Actinomycetota</taxon>
        <taxon>Actinomycetes</taxon>
        <taxon>Kitasatosporales</taxon>
        <taxon>Streptomycetaceae</taxon>
        <taxon>Streptomyces</taxon>
    </lineage>
</organism>
<evidence type="ECO:0000256" key="1">
    <source>
        <dbReference type="SAM" id="MobiDB-lite"/>
    </source>
</evidence>
<name>A0ABX8Y523_9ACTN</name>
<gene>
    <name evidence="2" type="ORF">K1J60_08580</name>
</gene>
<dbReference type="Proteomes" id="UP000827138">
    <property type="component" value="Chromosome"/>
</dbReference>
<sequence>MAITDHHDVFIGSTDDGWTFAVLNRPIRNAARHLTAAGFTARQHQGRTLYLLPPGTAEDAHERAGVAFYGLLSHTMDLVDLAWTTRYPRTTDAEPEATMRFRNGTVTATAVTDRARGVLIQHGFTSTKATREYTLPAEFGESDAVGAVVCAESHLYTLGASVRVDLGIPTLQDIPPAPARRPATPAAPSPDQAHRRSR</sequence>